<gene>
    <name evidence="1" type="ORF">V6N11_084208</name>
</gene>
<keyword evidence="2" id="KW-1185">Reference proteome</keyword>
<organism evidence="1 2">
    <name type="scientific">Hibiscus sabdariffa</name>
    <name type="common">roselle</name>
    <dbReference type="NCBI Taxonomy" id="183260"/>
    <lineage>
        <taxon>Eukaryota</taxon>
        <taxon>Viridiplantae</taxon>
        <taxon>Streptophyta</taxon>
        <taxon>Embryophyta</taxon>
        <taxon>Tracheophyta</taxon>
        <taxon>Spermatophyta</taxon>
        <taxon>Magnoliopsida</taxon>
        <taxon>eudicotyledons</taxon>
        <taxon>Gunneridae</taxon>
        <taxon>Pentapetalae</taxon>
        <taxon>rosids</taxon>
        <taxon>malvids</taxon>
        <taxon>Malvales</taxon>
        <taxon>Malvaceae</taxon>
        <taxon>Malvoideae</taxon>
        <taxon>Hibiscus</taxon>
    </lineage>
</organism>
<sequence length="58" mass="6729">MVENDTSTLIHEVLGLLQYRVTKDAIEPAWGKNTFTHVIARRLLESKKKTTPHFKFSM</sequence>
<name>A0ABR2QS91_9ROSI</name>
<evidence type="ECO:0000313" key="2">
    <source>
        <dbReference type="Proteomes" id="UP001396334"/>
    </source>
</evidence>
<proteinExistence type="predicted"/>
<accession>A0ABR2QS91</accession>
<comment type="caution">
    <text evidence="1">The sequence shown here is derived from an EMBL/GenBank/DDBJ whole genome shotgun (WGS) entry which is preliminary data.</text>
</comment>
<evidence type="ECO:0000313" key="1">
    <source>
        <dbReference type="EMBL" id="KAK9003568.1"/>
    </source>
</evidence>
<dbReference type="EMBL" id="JBBPBN010000033">
    <property type="protein sequence ID" value="KAK9003568.1"/>
    <property type="molecule type" value="Genomic_DNA"/>
</dbReference>
<protein>
    <submittedName>
        <fullName evidence="1">Uncharacterized protein</fullName>
    </submittedName>
</protein>
<dbReference type="Proteomes" id="UP001396334">
    <property type="component" value="Unassembled WGS sequence"/>
</dbReference>
<reference evidence="1 2" key="1">
    <citation type="journal article" date="2024" name="G3 (Bethesda)">
        <title>Genome assembly of Hibiscus sabdariffa L. provides insights into metabolisms of medicinal natural products.</title>
        <authorList>
            <person name="Kim T."/>
        </authorList>
    </citation>
    <scope>NUCLEOTIDE SEQUENCE [LARGE SCALE GENOMIC DNA]</scope>
    <source>
        <strain evidence="1">TK-2024</strain>
        <tissue evidence="1">Old leaves</tissue>
    </source>
</reference>